<keyword evidence="2" id="KW-1185">Reference proteome</keyword>
<accession>A0AAV6U8G0</accession>
<sequence>MAGSVDLILSVSNSRRSMHGLIGSQGKLGCEFCSSANSLGSSKKENLHISEEWSRSLIEAAGKDRSSKLSNLRNKIKKHVESQSHTIAERICIDSEKYLLKECLDNVTISPEQPTT</sequence>
<organism evidence="1 2">
    <name type="scientific">Oedothorax gibbosus</name>
    <dbReference type="NCBI Taxonomy" id="931172"/>
    <lineage>
        <taxon>Eukaryota</taxon>
        <taxon>Metazoa</taxon>
        <taxon>Ecdysozoa</taxon>
        <taxon>Arthropoda</taxon>
        <taxon>Chelicerata</taxon>
        <taxon>Arachnida</taxon>
        <taxon>Araneae</taxon>
        <taxon>Araneomorphae</taxon>
        <taxon>Entelegynae</taxon>
        <taxon>Araneoidea</taxon>
        <taxon>Linyphiidae</taxon>
        <taxon>Erigoninae</taxon>
        <taxon>Oedothorax</taxon>
    </lineage>
</organism>
<evidence type="ECO:0000313" key="2">
    <source>
        <dbReference type="Proteomes" id="UP000827092"/>
    </source>
</evidence>
<dbReference type="AlphaFoldDB" id="A0AAV6U8G0"/>
<comment type="caution">
    <text evidence="1">The sequence shown here is derived from an EMBL/GenBank/DDBJ whole genome shotgun (WGS) entry which is preliminary data.</text>
</comment>
<name>A0AAV6U8G0_9ARAC</name>
<gene>
    <name evidence="1" type="ORF">JTE90_016380</name>
</gene>
<evidence type="ECO:0000313" key="1">
    <source>
        <dbReference type="EMBL" id="KAG8180349.1"/>
    </source>
</evidence>
<dbReference type="EMBL" id="JAFNEN010000567">
    <property type="protein sequence ID" value="KAG8180349.1"/>
    <property type="molecule type" value="Genomic_DNA"/>
</dbReference>
<proteinExistence type="predicted"/>
<protein>
    <submittedName>
        <fullName evidence="1">Uncharacterized protein</fullName>
    </submittedName>
</protein>
<dbReference type="Proteomes" id="UP000827092">
    <property type="component" value="Unassembled WGS sequence"/>
</dbReference>
<reference evidence="1 2" key="1">
    <citation type="journal article" date="2022" name="Nat. Ecol. Evol.">
        <title>A masculinizing supergene underlies an exaggerated male reproductive morph in a spider.</title>
        <authorList>
            <person name="Hendrickx F."/>
            <person name="De Corte Z."/>
            <person name="Sonet G."/>
            <person name="Van Belleghem S.M."/>
            <person name="Kostlbacher S."/>
            <person name="Vangestel C."/>
        </authorList>
    </citation>
    <scope>NUCLEOTIDE SEQUENCE [LARGE SCALE GENOMIC DNA]</scope>
    <source>
        <strain evidence="1">W744_W776</strain>
    </source>
</reference>